<dbReference type="InterPro" id="IPR017946">
    <property type="entry name" value="PLC-like_Pdiesterase_TIM-brl"/>
</dbReference>
<proteinExistence type="inferred from homology"/>
<dbReference type="EMBL" id="FOMQ01000001">
    <property type="protein sequence ID" value="SFD37830.1"/>
    <property type="molecule type" value="Genomic_DNA"/>
</dbReference>
<dbReference type="GO" id="GO:0006629">
    <property type="term" value="P:lipid metabolic process"/>
    <property type="evidence" value="ECO:0007669"/>
    <property type="project" value="InterPro"/>
</dbReference>
<dbReference type="CDD" id="cd08602">
    <property type="entry name" value="GDPD_ScGlpQ1_like"/>
    <property type="match status" value="1"/>
</dbReference>
<reference evidence="10" key="1">
    <citation type="submission" date="2016-10" db="EMBL/GenBank/DDBJ databases">
        <authorList>
            <person name="Varghese N."/>
            <person name="Submissions S."/>
        </authorList>
    </citation>
    <scope>NUCLEOTIDE SEQUENCE [LARGE SCALE GENOMIC DNA]</scope>
    <source>
        <strain evidence="10">DSM 7481</strain>
    </source>
</reference>
<evidence type="ECO:0000259" key="8">
    <source>
        <dbReference type="PROSITE" id="PS51704"/>
    </source>
</evidence>
<dbReference type="RefSeq" id="WP_245783481.1">
    <property type="nucleotide sequence ID" value="NZ_FOMQ01000001.1"/>
</dbReference>
<feature type="domain" description="GP-PDE" evidence="8">
    <location>
        <begin position="57"/>
        <end position="406"/>
    </location>
</feature>
<dbReference type="AlphaFoldDB" id="A0A1I1S4F2"/>
<dbReference type="PANTHER" id="PTHR43620:SF7">
    <property type="entry name" value="GLYCEROPHOSPHODIESTER PHOSPHODIESTERASE GDPD5-RELATED"/>
    <property type="match status" value="1"/>
</dbReference>
<keyword evidence="4" id="KW-0319">Glycerol metabolism</keyword>
<name>A0A1I1S4F2_9BURK</name>
<dbReference type="Proteomes" id="UP000199517">
    <property type="component" value="Unassembled WGS sequence"/>
</dbReference>
<evidence type="ECO:0000256" key="3">
    <source>
        <dbReference type="ARBA" id="ARBA00022729"/>
    </source>
</evidence>
<dbReference type="GO" id="GO:0006071">
    <property type="term" value="P:glycerol metabolic process"/>
    <property type="evidence" value="ECO:0007669"/>
    <property type="project" value="UniProtKB-KW"/>
</dbReference>
<feature type="signal peptide" evidence="7">
    <location>
        <begin position="1"/>
        <end position="39"/>
    </location>
</feature>
<dbReference type="InterPro" id="IPR030395">
    <property type="entry name" value="GP_PDE_dom"/>
</dbReference>
<feature type="chain" id="PRO_5011761512" description="glycerophosphodiester phosphodiesterase" evidence="7">
    <location>
        <begin position="40"/>
        <end position="408"/>
    </location>
</feature>
<dbReference type="EC" id="3.1.4.46" evidence="2"/>
<dbReference type="Pfam" id="PF03009">
    <property type="entry name" value="GDPD"/>
    <property type="match status" value="1"/>
</dbReference>
<dbReference type="GO" id="GO:0008889">
    <property type="term" value="F:glycerophosphodiester phosphodiesterase activity"/>
    <property type="evidence" value="ECO:0007669"/>
    <property type="project" value="UniProtKB-EC"/>
</dbReference>
<evidence type="ECO:0000256" key="1">
    <source>
        <dbReference type="ARBA" id="ARBA00007277"/>
    </source>
</evidence>
<keyword evidence="3 7" id="KW-0732">Signal</keyword>
<sequence length="408" mass="44406">MTTPTSARRPAGATASARRRPAAAARVALAALAAGAALSACGGNDDGAQPTLNGGKALVIGHRGAAGYLPDHTLEGYRRGIELGADFIEPDLVATKDGVLIARHEPNITTTTDVAQRPEFAGRKTRKTVDGVQEEGWFASDFTLAEIKTLRAIQPLPDRDQSFNGRFQIPTLTEVLDLARTEGTRAGRTVGVYIETKHPTYHANLNLQLEDRLLATLSQYGYTTAASPVMVQSFEVSNLKYLRTRTQVRLVQLVDGNDVKADGSIDLTAPYDKPYDFAVAGDRRTFATLLTPEGLREVKTYADGIGPWKPYLIPTRLKDDNNDGKPDDLNGDGVIDERDRVTMAPTRVVADAHAAGLFVHPYTFRSEAKRLASDYKGDPKAEYRLFYRLGVDGVFSDFPDQAKAARDN</sequence>
<dbReference type="STRING" id="32040.SAMN04489710_101385"/>
<evidence type="ECO:0000313" key="10">
    <source>
        <dbReference type="Proteomes" id="UP000199517"/>
    </source>
</evidence>
<dbReference type="SUPFAM" id="SSF51695">
    <property type="entry name" value="PLC-like phosphodiesterases"/>
    <property type="match status" value="1"/>
</dbReference>
<evidence type="ECO:0000256" key="6">
    <source>
        <dbReference type="ARBA" id="ARBA00047512"/>
    </source>
</evidence>
<comment type="similarity">
    <text evidence="1">Belongs to the glycerophosphoryl diester phosphodiesterase family.</text>
</comment>
<keyword evidence="5" id="KW-0378">Hydrolase</keyword>
<evidence type="ECO:0000256" key="4">
    <source>
        <dbReference type="ARBA" id="ARBA00022798"/>
    </source>
</evidence>
<keyword evidence="10" id="KW-1185">Reference proteome</keyword>
<evidence type="ECO:0000313" key="9">
    <source>
        <dbReference type="EMBL" id="SFD37830.1"/>
    </source>
</evidence>
<accession>A0A1I1S4F2</accession>
<evidence type="ECO:0000256" key="5">
    <source>
        <dbReference type="ARBA" id="ARBA00022801"/>
    </source>
</evidence>
<evidence type="ECO:0000256" key="2">
    <source>
        <dbReference type="ARBA" id="ARBA00012247"/>
    </source>
</evidence>
<dbReference type="Gene3D" id="3.20.20.190">
    <property type="entry name" value="Phosphatidylinositol (PI) phosphodiesterase"/>
    <property type="match status" value="1"/>
</dbReference>
<gene>
    <name evidence="9" type="ORF">SAMN04489710_101385</name>
</gene>
<dbReference type="PROSITE" id="PS51704">
    <property type="entry name" value="GP_PDE"/>
    <property type="match status" value="1"/>
</dbReference>
<evidence type="ECO:0000256" key="7">
    <source>
        <dbReference type="SAM" id="SignalP"/>
    </source>
</evidence>
<dbReference type="PANTHER" id="PTHR43620">
    <property type="entry name" value="GLYCEROPHOSPHORYL DIESTER PHOSPHODIESTERASE"/>
    <property type="match status" value="1"/>
</dbReference>
<organism evidence="9 10">
    <name type="scientific">Paracidovorax konjaci</name>
    <dbReference type="NCBI Taxonomy" id="32040"/>
    <lineage>
        <taxon>Bacteria</taxon>
        <taxon>Pseudomonadati</taxon>
        <taxon>Pseudomonadota</taxon>
        <taxon>Betaproteobacteria</taxon>
        <taxon>Burkholderiales</taxon>
        <taxon>Comamonadaceae</taxon>
        <taxon>Paracidovorax</taxon>
    </lineage>
</organism>
<comment type="catalytic activity">
    <reaction evidence="6">
        <text>a sn-glycero-3-phosphodiester + H2O = an alcohol + sn-glycerol 3-phosphate + H(+)</text>
        <dbReference type="Rhea" id="RHEA:12969"/>
        <dbReference type="ChEBI" id="CHEBI:15377"/>
        <dbReference type="ChEBI" id="CHEBI:15378"/>
        <dbReference type="ChEBI" id="CHEBI:30879"/>
        <dbReference type="ChEBI" id="CHEBI:57597"/>
        <dbReference type="ChEBI" id="CHEBI:83408"/>
        <dbReference type="EC" id="3.1.4.46"/>
    </reaction>
</comment>
<protein>
    <recommendedName>
        <fullName evidence="2">glycerophosphodiester phosphodiesterase</fullName>
        <ecNumber evidence="2">3.1.4.46</ecNumber>
    </recommendedName>
</protein>